<dbReference type="AlphaFoldDB" id="A0A382VZN4"/>
<evidence type="ECO:0000259" key="12">
    <source>
        <dbReference type="PROSITE" id="PS50944"/>
    </source>
</evidence>
<comment type="subunit">
    <text evidence="3">Homodimer.</text>
</comment>
<dbReference type="Gene3D" id="1.10.60.10">
    <property type="entry name" value="Iron dependent repressor, metal binding and dimerisation domain"/>
    <property type="match status" value="1"/>
</dbReference>
<keyword evidence="4" id="KW-0963">Cytoplasm</keyword>
<dbReference type="InterPro" id="IPR036421">
    <property type="entry name" value="Fe_dep_repressor_sf"/>
</dbReference>
<dbReference type="InterPro" id="IPR050536">
    <property type="entry name" value="DtxR_MntR_Metal-Reg"/>
</dbReference>
<proteinExistence type="inferred from homology"/>
<dbReference type="PANTHER" id="PTHR33238:SF11">
    <property type="entry name" value="TRANSCRIPTIONAL REGULATOR MNTR"/>
    <property type="match status" value="1"/>
</dbReference>
<dbReference type="GO" id="GO:0003700">
    <property type="term" value="F:DNA-binding transcription factor activity"/>
    <property type="evidence" value="ECO:0007669"/>
    <property type="project" value="InterPro"/>
</dbReference>
<dbReference type="InterPro" id="IPR036390">
    <property type="entry name" value="WH_DNA-bd_sf"/>
</dbReference>
<dbReference type="Pfam" id="PF01325">
    <property type="entry name" value="Fe_dep_repress"/>
    <property type="match status" value="1"/>
</dbReference>
<dbReference type="Pfam" id="PF04023">
    <property type="entry name" value="FeoA"/>
    <property type="match status" value="1"/>
</dbReference>
<protein>
    <recommendedName>
        <fullName evidence="11">Manganese transport regulator</fullName>
    </recommendedName>
</protein>
<feature type="domain" description="HTH dtxR-type" evidence="12">
    <location>
        <begin position="1"/>
        <end position="61"/>
    </location>
</feature>
<evidence type="ECO:0000256" key="2">
    <source>
        <dbReference type="ARBA" id="ARBA00007871"/>
    </source>
</evidence>
<dbReference type="GO" id="GO:0003677">
    <property type="term" value="F:DNA binding"/>
    <property type="evidence" value="ECO:0007669"/>
    <property type="project" value="UniProtKB-KW"/>
</dbReference>
<dbReference type="Pfam" id="PF02742">
    <property type="entry name" value="Fe_dep_repr_C"/>
    <property type="match status" value="1"/>
</dbReference>
<dbReference type="InterPro" id="IPR007167">
    <property type="entry name" value="Fe-transptr_FeoA-like"/>
</dbReference>
<organism evidence="13">
    <name type="scientific">marine metagenome</name>
    <dbReference type="NCBI Taxonomy" id="408172"/>
    <lineage>
        <taxon>unclassified sequences</taxon>
        <taxon>metagenomes</taxon>
        <taxon>ecological metagenomes</taxon>
    </lineage>
</organism>
<evidence type="ECO:0000313" key="13">
    <source>
        <dbReference type="EMBL" id="SVD52002.1"/>
    </source>
</evidence>
<keyword evidence="6" id="KW-0805">Transcription regulation</keyword>
<evidence type="ECO:0000256" key="11">
    <source>
        <dbReference type="ARBA" id="ARBA00032593"/>
    </source>
</evidence>
<dbReference type="InterPro" id="IPR022687">
    <property type="entry name" value="HTH_DTXR"/>
</dbReference>
<evidence type="ECO:0000256" key="1">
    <source>
        <dbReference type="ARBA" id="ARBA00004496"/>
    </source>
</evidence>
<dbReference type="InterPro" id="IPR022689">
    <property type="entry name" value="Iron_dep_repressor"/>
</dbReference>
<comment type="similarity">
    <text evidence="2">Belongs to the DtxR/MntR family.</text>
</comment>
<dbReference type="Gene3D" id="1.10.10.10">
    <property type="entry name" value="Winged helix-like DNA-binding domain superfamily/Winged helix DNA-binding domain"/>
    <property type="match status" value="1"/>
</dbReference>
<keyword evidence="8" id="KW-0010">Activator</keyword>
<keyword evidence="5" id="KW-0678">Repressor</keyword>
<evidence type="ECO:0000256" key="7">
    <source>
        <dbReference type="ARBA" id="ARBA00023125"/>
    </source>
</evidence>
<feature type="non-terminal residue" evidence="13">
    <location>
        <position position="195"/>
    </location>
</feature>
<dbReference type="SMART" id="SM00529">
    <property type="entry name" value="HTH_DTXR"/>
    <property type="match status" value="1"/>
</dbReference>
<dbReference type="GO" id="GO:0005737">
    <property type="term" value="C:cytoplasm"/>
    <property type="evidence" value="ECO:0007669"/>
    <property type="project" value="UniProtKB-SubCell"/>
</dbReference>
<evidence type="ECO:0000256" key="9">
    <source>
        <dbReference type="ARBA" id="ARBA00023163"/>
    </source>
</evidence>
<keyword evidence="10" id="KW-0464">Manganese</keyword>
<keyword evidence="7" id="KW-0238">DNA-binding</keyword>
<evidence type="ECO:0000256" key="6">
    <source>
        <dbReference type="ARBA" id="ARBA00023015"/>
    </source>
</evidence>
<keyword evidence="9" id="KW-0804">Transcription</keyword>
<dbReference type="PANTHER" id="PTHR33238">
    <property type="entry name" value="IRON (METAL) DEPENDENT REPRESSOR, DTXR FAMILY"/>
    <property type="match status" value="1"/>
</dbReference>
<evidence type="ECO:0000256" key="4">
    <source>
        <dbReference type="ARBA" id="ARBA00022490"/>
    </source>
</evidence>
<sequence length="195" mass="21793">VDSIAVENYLKSIWQLGSSDVATLDIAQRLNVAPASATKMIQRLTERGLVRHIPYKGASLTSKGERRALSVVRRHRLLETFLSQTLDLGREQLHDEAERLEHALSEDLEKAIADYLGNPERDPHGHPIPGPNGEMPLEDELLLSDCSLEQEVIITQVPDRNSEMLAWLEKNNLFPGTHIKLISKDSFDGGLTIDL</sequence>
<dbReference type="PROSITE" id="PS50944">
    <property type="entry name" value="HTH_DTXR"/>
    <property type="match status" value="1"/>
</dbReference>
<dbReference type="InterPro" id="IPR036388">
    <property type="entry name" value="WH-like_DNA-bd_sf"/>
</dbReference>
<dbReference type="SUPFAM" id="SSF46785">
    <property type="entry name" value="Winged helix' DNA-binding domain"/>
    <property type="match status" value="1"/>
</dbReference>
<dbReference type="GO" id="GO:0046914">
    <property type="term" value="F:transition metal ion binding"/>
    <property type="evidence" value="ECO:0007669"/>
    <property type="project" value="InterPro"/>
</dbReference>
<accession>A0A382VZN4</accession>
<evidence type="ECO:0000256" key="10">
    <source>
        <dbReference type="ARBA" id="ARBA00023211"/>
    </source>
</evidence>
<dbReference type="GO" id="GO:0046983">
    <property type="term" value="F:protein dimerization activity"/>
    <property type="evidence" value="ECO:0007669"/>
    <property type="project" value="InterPro"/>
</dbReference>
<gene>
    <name evidence="13" type="ORF">METZ01_LOCUS404856</name>
</gene>
<evidence type="ECO:0000256" key="3">
    <source>
        <dbReference type="ARBA" id="ARBA00011738"/>
    </source>
</evidence>
<comment type="subcellular location">
    <subcellularLocation>
        <location evidence="1">Cytoplasm</location>
    </subcellularLocation>
</comment>
<reference evidence="13" key="1">
    <citation type="submission" date="2018-05" db="EMBL/GenBank/DDBJ databases">
        <authorList>
            <person name="Lanie J.A."/>
            <person name="Ng W.-L."/>
            <person name="Kazmierczak K.M."/>
            <person name="Andrzejewski T.M."/>
            <person name="Davidsen T.M."/>
            <person name="Wayne K.J."/>
            <person name="Tettelin H."/>
            <person name="Glass J.I."/>
            <person name="Rusch D."/>
            <person name="Podicherti R."/>
            <person name="Tsui H.-C.T."/>
            <person name="Winkler M.E."/>
        </authorList>
    </citation>
    <scope>NUCLEOTIDE SEQUENCE</scope>
</reference>
<dbReference type="SUPFAM" id="SSF47979">
    <property type="entry name" value="Iron-dependent repressor protein, dimerization domain"/>
    <property type="match status" value="1"/>
</dbReference>
<feature type="non-terminal residue" evidence="13">
    <location>
        <position position="1"/>
    </location>
</feature>
<name>A0A382VZN4_9ZZZZ</name>
<evidence type="ECO:0000256" key="5">
    <source>
        <dbReference type="ARBA" id="ARBA00022491"/>
    </source>
</evidence>
<evidence type="ECO:0000256" key="8">
    <source>
        <dbReference type="ARBA" id="ARBA00023159"/>
    </source>
</evidence>
<dbReference type="Gene3D" id="2.30.30.90">
    <property type="match status" value="1"/>
</dbReference>
<dbReference type="InterPro" id="IPR001367">
    <property type="entry name" value="Fe_dep_repressor"/>
</dbReference>
<dbReference type="EMBL" id="UINC01155888">
    <property type="protein sequence ID" value="SVD52002.1"/>
    <property type="molecule type" value="Genomic_DNA"/>
</dbReference>
<dbReference type="InterPro" id="IPR038157">
    <property type="entry name" value="FeoA_core_dom"/>
</dbReference>